<gene>
    <name evidence="2" type="ORF">UY22_C0025G0012</name>
</gene>
<protein>
    <submittedName>
        <fullName evidence="2">Uncharacterized protein</fullName>
    </submittedName>
</protein>
<dbReference type="EMBL" id="LCPE01000025">
    <property type="protein sequence ID" value="KKU92831.1"/>
    <property type="molecule type" value="Genomic_DNA"/>
</dbReference>
<evidence type="ECO:0000313" key="3">
    <source>
        <dbReference type="Proteomes" id="UP000034877"/>
    </source>
</evidence>
<reference evidence="2 3" key="1">
    <citation type="journal article" date="2015" name="Nature">
        <title>rRNA introns, odd ribosomes, and small enigmatic genomes across a large radiation of phyla.</title>
        <authorList>
            <person name="Brown C.T."/>
            <person name="Hug L.A."/>
            <person name="Thomas B.C."/>
            <person name="Sharon I."/>
            <person name="Castelle C.J."/>
            <person name="Singh A."/>
            <person name="Wilkins M.J."/>
            <person name="Williams K.H."/>
            <person name="Banfield J.F."/>
        </authorList>
    </citation>
    <scope>NUCLEOTIDE SEQUENCE [LARGE SCALE GENOMIC DNA]</scope>
</reference>
<evidence type="ECO:0000313" key="2">
    <source>
        <dbReference type="EMBL" id="KKU92831.1"/>
    </source>
</evidence>
<evidence type="ECO:0000256" key="1">
    <source>
        <dbReference type="SAM" id="Phobius"/>
    </source>
</evidence>
<dbReference type="AlphaFoldDB" id="A0A0G1UFE5"/>
<organism evidence="2 3">
    <name type="scientific">Candidatus Amesbacteria bacterium GW2011_GWC1_48_10</name>
    <dbReference type="NCBI Taxonomy" id="1618365"/>
    <lineage>
        <taxon>Bacteria</taxon>
        <taxon>Candidatus Amesiibacteriota</taxon>
    </lineage>
</organism>
<accession>A0A0G1UFE5</accession>
<keyword evidence="1" id="KW-0812">Transmembrane</keyword>
<proteinExistence type="predicted"/>
<feature type="transmembrane region" description="Helical" evidence="1">
    <location>
        <begin position="12"/>
        <end position="31"/>
    </location>
</feature>
<keyword evidence="1" id="KW-1133">Transmembrane helix</keyword>
<comment type="caution">
    <text evidence="2">The sequence shown here is derived from an EMBL/GenBank/DDBJ whole genome shotgun (WGS) entry which is preliminary data.</text>
</comment>
<sequence length="229" mass="24773">MVDCMDWKKILIGAGILDLVAVNAGGAYLVYKFSILNSYSNSKVQISNDQKTDSRVTDEGCDRDCVASMEARLAILESKIGDDQGVATPPAPTKKILYPLVSPKPKVRTSSYLTVPGSGSSSKNDWESLSGTEFYFDTGDYPGLADVYFEVNIKLYNGNGMAYVRLYDSTHGVGVQGGEVQTKLQANSVVTSGRVTFWGGRNLIKVQAKSLTADTAVFNSGRLKIITEN</sequence>
<name>A0A0G1UFE5_9BACT</name>
<keyword evidence="1" id="KW-0472">Membrane</keyword>
<dbReference type="Proteomes" id="UP000034877">
    <property type="component" value="Unassembled WGS sequence"/>
</dbReference>